<keyword evidence="3 11" id="KW-0210">Decarboxylase</keyword>
<dbReference type="GO" id="GO:0005886">
    <property type="term" value="C:plasma membrane"/>
    <property type="evidence" value="ECO:0007669"/>
    <property type="project" value="UniProtKB-SubCell"/>
</dbReference>
<comment type="PTM">
    <text evidence="11">Is synthesized initially as an inactive proenzyme. Formation of the active enzyme involves a self-maturation process in which the active site pyruvoyl group is generated from an internal serine residue via an autocatalytic post-translational modification. Two non-identical subunits are generated from the proenzyme in this reaction, and the pyruvate is formed at the N-terminus of the alpha chain, which is derived from the carboxyl end of the proenzyme. The post-translation cleavage follows an unusual pathway, termed non-hydrolytic serinolysis, in which the side chain hydroxyl group of the serine supplies its oxygen atom to form the C-terminus of the beta chain, while the remainder of the serine residue undergoes an oxidative deamination to produce ammonia and the pyruvoyl prosthetic group on the alpha chain.</text>
</comment>
<reference evidence="13 14" key="1">
    <citation type="journal article" date="2013" name="Genome Announc.">
        <title>Genome sequences for three denitrifying bacterial strains isolated from a uranium- and nitrate-contaminated subsurface environment.</title>
        <authorList>
            <person name="Venkatramanan R."/>
            <person name="Prakash O."/>
            <person name="Woyke T."/>
            <person name="Chain P."/>
            <person name="Goodwin L.A."/>
            <person name="Watson D."/>
            <person name="Brooks S."/>
            <person name="Kostka J.E."/>
            <person name="Green S.J."/>
        </authorList>
    </citation>
    <scope>NUCLEOTIDE SEQUENCE [LARGE SCALE GENOMIC DNA]</scope>
    <source>
        <strain evidence="13 14">1NES1</strain>
    </source>
</reference>
<comment type="catalytic activity">
    <reaction evidence="11">
        <text>a 1,2-diacyl-sn-glycero-3-phospho-L-serine + H(+) = a 1,2-diacyl-sn-glycero-3-phosphoethanolamine + CO2</text>
        <dbReference type="Rhea" id="RHEA:20828"/>
        <dbReference type="ChEBI" id="CHEBI:15378"/>
        <dbReference type="ChEBI" id="CHEBI:16526"/>
        <dbReference type="ChEBI" id="CHEBI:57262"/>
        <dbReference type="ChEBI" id="CHEBI:64612"/>
        <dbReference type="EC" id="4.1.1.65"/>
    </reaction>
</comment>
<evidence type="ECO:0000256" key="11">
    <source>
        <dbReference type="HAMAP-Rule" id="MF_00664"/>
    </source>
</evidence>
<evidence type="ECO:0000256" key="6">
    <source>
        <dbReference type="ARBA" id="ARBA00023145"/>
    </source>
</evidence>
<evidence type="ECO:0000256" key="2">
    <source>
        <dbReference type="ARBA" id="ARBA00022516"/>
    </source>
</evidence>
<protein>
    <recommendedName>
        <fullName evidence="11">Phosphatidylserine decarboxylase proenzyme</fullName>
        <ecNumber evidence="11">4.1.1.65</ecNumber>
    </recommendedName>
    <component>
        <recommendedName>
            <fullName evidence="11">Phosphatidylserine decarboxylase alpha chain</fullName>
        </recommendedName>
    </component>
    <component>
        <recommendedName>
            <fullName evidence="11">Phosphatidylserine decarboxylase beta chain</fullName>
        </recommendedName>
    </component>
</protein>
<dbReference type="Proteomes" id="UP000005952">
    <property type="component" value="Chromosome"/>
</dbReference>
<keyword evidence="12" id="KW-0812">Transmembrane</keyword>
<dbReference type="Pfam" id="PF02666">
    <property type="entry name" value="PS_Dcarbxylase"/>
    <property type="match status" value="1"/>
</dbReference>
<feature type="active site" description="Schiff-base intermediate with substrate; via pyruvic acid" evidence="11">
    <location>
        <position position="202"/>
    </location>
</feature>
<dbReference type="HAMAP" id="MF_00664">
    <property type="entry name" value="PS_decarb_PSD_A"/>
    <property type="match status" value="1"/>
</dbReference>
<comment type="function">
    <text evidence="11">Catalyzes the formation of phosphatidylethanolamine (PtdEtn) from phosphatidylserine (PtdSer).</text>
</comment>
<keyword evidence="6 11" id="KW-0865">Zymogen</keyword>
<dbReference type="InterPro" id="IPR033175">
    <property type="entry name" value="PSD-A"/>
</dbReference>
<proteinExistence type="inferred from homology"/>
<evidence type="ECO:0000256" key="3">
    <source>
        <dbReference type="ARBA" id="ARBA00022793"/>
    </source>
</evidence>
<feature type="chain" id="PRO_5023352677" description="Phosphatidylserine decarboxylase alpha chain" evidence="11">
    <location>
        <begin position="202"/>
        <end position="244"/>
    </location>
</feature>
<accession>N0B8U5</accession>
<dbReference type="GO" id="GO:0004609">
    <property type="term" value="F:phosphatidylserine decarboxylase activity"/>
    <property type="evidence" value="ECO:0007669"/>
    <property type="project" value="UniProtKB-UniRule"/>
</dbReference>
<keyword evidence="8 11" id="KW-0456">Lyase</keyword>
<feature type="chain" id="PRO_5023352676" description="Phosphatidylserine decarboxylase beta chain" evidence="11">
    <location>
        <begin position="1"/>
        <end position="201"/>
    </location>
</feature>
<evidence type="ECO:0000256" key="5">
    <source>
        <dbReference type="ARBA" id="ARBA00023136"/>
    </source>
</evidence>
<dbReference type="PANTHER" id="PTHR35809:SF1">
    <property type="entry name" value="ARCHAETIDYLSERINE DECARBOXYLASE PROENZYME-RELATED"/>
    <property type="match status" value="1"/>
</dbReference>
<evidence type="ECO:0000313" key="13">
    <source>
        <dbReference type="EMBL" id="AGK56465.1"/>
    </source>
</evidence>
<dbReference type="HOGENOM" id="CLU_072492_0_0_5"/>
<dbReference type="EMBL" id="CP005587">
    <property type="protein sequence ID" value="AGK56465.1"/>
    <property type="molecule type" value="Genomic_DNA"/>
</dbReference>
<dbReference type="NCBIfam" id="NF003677">
    <property type="entry name" value="PRK05305.1-1"/>
    <property type="match status" value="1"/>
</dbReference>
<evidence type="ECO:0000313" key="14">
    <source>
        <dbReference type="Proteomes" id="UP000005952"/>
    </source>
</evidence>
<dbReference type="OrthoDB" id="9790893at2"/>
<dbReference type="NCBIfam" id="NF003678">
    <property type="entry name" value="PRK05305.1-2"/>
    <property type="match status" value="1"/>
</dbReference>
<dbReference type="GO" id="GO:0006646">
    <property type="term" value="P:phosphatidylethanolamine biosynthetic process"/>
    <property type="evidence" value="ECO:0007669"/>
    <property type="project" value="UniProtKB-UniRule"/>
</dbReference>
<dbReference type="KEGG" id="hdt:HYPDE_23898"/>
<keyword evidence="7 11" id="KW-0594">Phospholipid biosynthesis</keyword>
<feature type="modified residue" description="Pyruvic acid (Ser); by autocatalysis" evidence="11">
    <location>
        <position position="202"/>
    </location>
</feature>
<dbReference type="STRING" id="670307.HYPDE_23898"/>
<dbReference type="UniPathway" id="UPA00558">
    <property type="reaction ID" value="UER00616"/>
</dbReference>
<evidence type="ECO:0000256" key="10">
    <source>
        <dbReference type="ARBA" id="ARBA00023317"/>
    </source>
</evidence>
<dbReference type="NCBIfam" id="NF003685">
    <property type="entry name" value="PRK05305.2-5"/>
    <property type="match status" value="1"/>
</dbReference>
<keyword evidence="14" id="KW-1185">Reference proteome</keyword>
<evidence type="ECO:0000256" key="8">
    <source>
        <dbReference type="ARBA" id="ARBA00023239"/>
    </source>
</evidence>
<keyword evidence="1 11" id="KW-1003">Cell membrane</keyword>
<keyword evidence="12" id="KW-1133">Transmembrane helix</keyword>
<dbReference type="PANTHER" id="PTHR35809">
    <property type="entry name" value="ARCHAETIDYLSERINE DECARBOXYLASE PROENZYME-RELATED"/>
    <property type="match status" value="1"/>
</dbReference>
<keyword evidence="4 11" id="KW-0443">Lipid metabolism</keyword>
<name>N0B8U5_9HYPH</name>
<comment type="pathway">
    <text evidence="11">Phospholipid metabolism; phosphatidylethanolamine biosynthesis; phosphatidylethanolamine from CDP-diacylglycerol: step 2/2.</text>
</comment>
<evidence type="ECO:0000256" key="12">
    <source>
        <dbReference type="SAM" id="Phobius"/>
    </source>
</evidence>
<dbReference type="EC" id="4.1.1.65" evidence="11"/>
<organism evidence="13 14">
    <name type="scientific">Hyphomicrobium denitrificans 1NES1</name>
    <dbReference type="NCBI Taxonomy" id="670307"/>
    <lineage>
        <taxon>Bacteria</taxon>
        <taxon>Pseudomonadati</taxon>
        <taxon>Pseudomonadota</taxon>
        <taxon>Alphaproteobacteria</taxon>
        <taxon>Hyphomicrobiales</taxon>
        <taxon>Hyphomicrobiaceae</taxon>
        <taxon>Hyphomicrobium</taxon>
    </lineage>
</organism>
<keyword evidence="5 11" id="KW-0472">Membrane</keyword>
<evidence type="ECO:0000256" key="7">
    <source>
        <dbReference type="ARBA" id="ARBA00023209"/>
    </source>
</evidence>
<feature type="site" description="Cleavage (non-hydrolytic); by autocatalysis" evidence="11">
    <location>
        <begin position="201"/>
        <end position="202"/>
    </location>
</feature>
<keyword evidence="10 11" id="KW-0670">Pyruvate</keyword>
<comment type="cofactor">
    <cofactor evidence="11">
        <name>pyruvate</name>
        <dbReference type="ChEBI" id="CHEBI:15361"/>
    </cofactor>
    <text evidence="11">Binds 1 pyruvoyl group covalently per subunit.</text>
</comment>
<gene>
    <name evidence="11" type="primary">psd</name>
    <name evidence="13" type="ORF">HYPDE_23898</name>
</gene>
<comment type="subunit">
    <text evidence="11">Heterodimer of a large membrane-associated beta subunit and a small pyruvoyl-containing alpha subunit.</text>
</comment>
<keyword evidence="2 11" id="KW-0444">Lipid biosynthesis</keyword>
<sequence length="244" mass="26497">MVRQEANVSEHHGILDTIFESFSPVHPDGHKFIAIGAVVTLLFFLIYPPLGWIAALITAWVVYFFRDPQRVTPLRPGLVISAADGKISSIEKVTPPAELGLGSDERVRISTFLSIFDVHINRAPVAGRIVRSLYVPGAFLNAALDKASEDNERRILVIDTANYGEIGVVQIAGLVARRIVTFSQMGDTVGVGQRFGLIRFGSRVDVYLPPGKVALVSVGQRAVAGETVLADLQSVEPEREARLG</sequence>
<dbReference type="AlphaFoldDB" id="N0B8U5"/>
<comment type="similarity">
    <text evidence="11">Belongs to the phosphatidylserine decarboxylase family. PSD-A subfamily.</text>
</comment>
<dbReference type="InterPro" id="IPR003817">
    <property type="entry name" value="PS_Dcarbxylase"/>
</dbReference>
<comment type="subcellular location">
    <subcellularLocation>
        <location evidence="11">Cell membrane</location>
        <topology evidence="11">Peripheral membrane protein</topology>
    </subcellularLocation>
</comment>
<evidence type="ECO:0000256" key="1">
    <source>
        <dbReference type="ARBA" id="ARBA00022475"/>
    </source>
</evidence>
<keyword evidence="9 11" id="KW-1208">Phospholipid metabolism</keyword>
<evidence type="ECO:0000256" key="4">
    <source>
        <dbReference type="ARBA" id="ARBA00023098"/>
    </source>
</evidence>
<evidence type="ECO:0000256" key="9">
    <source>
        <dbReference type="ARBA" id="ARBA00023264"/>
    </source>
</evidence>
<feature type="transmembrane region" description="Helical" evidence="12">
    <location>
        <begin position="32"/>
        <end position="65"/>
    </location>
</feature>
<dbReference type="NCBIfam" id="NF003679">
    <property type="entry name" value="PRK05305.1-3"/>
    <property type="match status" value="1"/>
</dbReference>
<dbReference type="eggNOG" id="COG0688">
    <property type="taxonomic scope" value="Bacteria"/>
</dbReference>